<organism evidence="5 6">
    <name type="scientific">Halovulum marinum</name>
    <dbReference type="NCBI Taxonomy" id="2662447"/>
    <lineage>
        <taxon>Bacteria</taxon>
        <taxon>Pseudomonadati</taxon>
        <taxon>Pseudomonadota</taxon>
        <taxon>Alphaproteobacteria</taxon>
        <taxon>Rhodobacterales</taxon>
        <taxon>Paracoccaceae</taxon>
        <taxon>Halovulum</taxon>
    </lineage>
</organism>
<keyword evidence="3" id="KW-0804">Transcription</keyword>
<protein>
    <submittedName>
        <fullName evidence="5">LacI family DNA-binding transcriptional regulator</fullName>
    </submittedName>
</protein>
<dbReference type="InterPro" id="IPR010982">
    <property type="entry name" value="Lambda_DNA-bd_dom_sf"/>
</dbReference>
<evidence type="ECO:0000313" key="5">
    <source>
        <dbReference type="EMBL" id="MSU89235.1"/>
    </source>
</evidence>
<accession>A0A6L5YZG0</accession>
<dbReference type="InterPro" id="IPR046335">
    <property type="entry name" value="LacI/GalR-like_sensor"/>
</dbReference>
<dbReference type="Pfam" id="PF00356">
    <property type="entry name" value="LacI"/>
    <property type="match status" value="1"/>
</dbReference>
<dbReference type="PANTHER" id="PTHR30146">
    <property type="entry name" value="LACI-RELATED TRANSCRIPTIONAL REPRESSOR"/>
    <property type="match status" value="1"/>
</dbReference>
<dbReference type="InterPro" id="IPR028082">
    <property type="entry name" value="Peripla_BP_I"/>
</dbReference>
<dbReference type="Proteomes" id="UP000474957">
    <property type="component" value="Unassembled WGS sequence"/>
</dbReference>
<keyword evidence="6" id="KW-1185">Reference proteome</keyword>
<dbReference type="AlphaFoldDB" id="A0A6L5YZG0"/>
<evidence type="ECO:0000256" key="2">
    <source>
        <dbReference type="ARBA" id="ARBA00023125"/>
    </source>
</evidence>
<sequence>MGRILCRDGTGREGRMARVTIKSIARDLGISHMTVSRALSNHPNVLRETREAVRKRAEELGYVRSSAAAAIRGDDTRIVGLLLPNITNEFYARYANALALECDRRALHLIIHLTDDDIRRESEALRRLREVQAGSAVMVPAPGTDAPTLPRDIRAIQLIRRRADAEAVLVDDAAALGDAVAQLAGAGHRRIGYVGADPGLSSGRSRRAAFRAGLARAGLVADPLLEATGPPTPDLGRSGASRIFDAGATALVCGGFEISTGALTIWLERSGSDRNTGFVGYGDVAAYPWIRDGVAAVSVPVEALAECTAALLTDESTPNGPAHRFVAEFVVRGSAR</sequence>
<dbReference type="GO" id="GO:0003700">
    <property type="term" value="F:DNA-binding transcription factor activity"/>
    <property type="evidence" value="ECO:0007669"/>
    <property type="project" value="TreeGrafter"/>
</dbReference>
<dbReference type="Gene3D" id="3.40.50.2300">
    <property type="match status" value="2"/>
</dbReference>
<dbReference type="PROSITE" id="PS50932">
    <property type="entry name" value="HTH_LACI_2"/>
    <property type="match status" value="1"/>
</dbReference>
<reference evidence="5 6" key="1">
    <citation type="submission" date="2019-10" db="EMBL/GenBank/DDBJ databases">
        <title>Cognatihalovulum marinum gen. nov. sp. nov., a new member of the family Rhodobacteraceae isolated from deep seawater of the Northwest Indian Ocean.</title>
        <authorList>
            <person name="Ruan C."/>
            <person name="Wang J."/>
            <person name="Zheng X."/>
            <person name="Song L."/>
            <person name="Zhu Y."/>
            <person name="Huang Y."/>
            <person name="Lu Z."/>
            <person name="Du W."/>
            <person name="Huang L."/>
            <person name="Dai X."/>
        </authorList>
    </citation>
    <scope>NUCLEOTIDE SEQUENCE [LARGE SCALE GENOMIC DNA]</scope>
    <source>
        <strain evidence="5 6">2CG4</strain>
    </source>
</reference>
<dbReference type="InterPro" id="IPR000843">
    <property type="entry name" value="HTH_LacI"/>
</dbReference>
<keyword evidence="2 5" id="KW-0238">DNA-binding</keyword>
<dbReference type="Pfam" id="PF13377">
    <property type="entry name" value="Peripla_BP_3"/>
    <property type="match status" value="1"/>
</dbReference>
<proteinExistence type="predicted"/>
<keyword evidence="1" id="KW-0805">Transcription regulation</keyword>
<dbReference type="EMBL" id="WIND01000003">
    <property type="protein sequence ID" value="MSU89235.1"/>
    <property type="molecule type" value="Genomic_DNA"/>
</dbReference>
<dbReference type="Gene3D" id="1.10.260.40">
    <property type="entry name" value="lambda repressor-like DNA-binding domains"/>
    <property type="match status" value="1"/>
</dbReference>
<gene>
    <name evidence="5" type="ORF">GE300_06325</name>
</gene>
<comment type="caution">
    <text evidence="5">The sequence shown here is derived from an EMBL/GenBank/DDBJ whole genome shotgun (WGS) entry which is preliminary data.</text>
</comment>
<dbReference type="SUPFAM" id="SSF47413">
    <property type="entry name" value="lambda repressor-like DNA-binding domains"/>
    <property type="match status" value="1"/>
</dbReference>
<dbReference type="PANTHER" id="PTHR30146:SF109">
    <property type="entry name" value="HTH-TYPE TRANSCRIPTIONAL REGULATOR GALS"/>
    <property type="match status" value="1"/>
</dbReference>
<evidence type="ECO:0000256" key="3">
    <source>
        <dbReference type="ARBA" id="ARBA00023163"/>
    </source>
</evidence>
<name>A0A6L5YZG0_9RHOB</name>
<dbReference type="GO" id="GO:0000976">
    <property type="term" value="F:transcription cis-regulatory region binding"/>
    <property type="evidence" value="ECO:0007669"/>
    <property type="project" value="TreeGrafter"/>
</dbReference>
<dbReference type="SUPFAM" id="SSF53822">
    <property type="entry name" value="Periplasmic binding protein-like I"/>
    <property type="match status" value="1"/>
</dbReference>
<dbReference type="SMART" id="SM00354">
    <property type="entry name" value="HTH_LACI"/>
    <property type="match status" value="1"/>
</dbReference>
<dbReference type="CDD" id="cd06267">
    <property type="entry name" value="PBP1_LacI_sugar_binding-like"/>
    <property type="match status" value="1"/>
</dbReference>
<evidence type="ECO:0000256" key="1">
    <source>
        <dbReference type="ARBA" id="ARBA00023015"/>
    </source>
</evidence>
<evidence type="ECO:0000313" key="6">
    <source>
        <dbReference type="Proteomes" id="UP000474957"/>
    </source>
</evidence>
<evidence type="ECO:0000259" key="4">
    <source>
        <dbReference type="PROSITE" id="PS50932"/>
    </source>
</evidence>
<feature type="domain" description="HTH lacI-type" evidence="4">
    <location>
        <begin position="19"/>
        <end position="73"/>
    </location>
</feature>
<dbReference type="CDD" id="cd01392">
    <property type="entry name" value="HTH_LacI"/>
    <property type="match status" value="1"/>
</dbReference>